<dbReference type="RefSeq" id="WP_188644242.1">
    <property type="nucleotide sequence ID" value="NZ_BMKL01000001.1"/>
</dbReference>
<dbReference type="GO" id="GO:0008168">
    <property type="term" value="F:methyltransferase activity"/>
    <property type="evidence" value="ECO:0007669"/>
    <property type="project" value="UniProtKB-KW"/>
</dbReference>
<evidence type="ECO:0000313" key="3">
    <source>
        <dbReference type="Proteomes" id="UP000619041"/>
    </source>
</evidence>
<accession>A0ABQ1S6K6</accession>
<organism evidence="2 3">
    <name type="scientific">Tsuneonella deserti</name>
    <dbReference type="NCBI Taxonomy" id="2035528"/>
    <lineage>
        <taxon>Bacteria</taxon>
        <taxon>Pseudomonadati</taxon>
        <taxon>Pseudomonadota</taxon>
        <taxon>Alphaproteobacteria</taxon>
        <taxon>Sphingomonadales</taxon>
        <taxon>Erythrobacteraceae</taxon>
        <taxon>Tsuneonella</taxon>
    </lineage>
</organism>
<keyword evidence="2" id="KW-0808">Transferase</keyword>
<dbReference type="Proteomes" id="UP000619041">
    <property type="component" value="Unassembled WGS sequence"/>
</dbReference>
<sequence>MDLRAWYDRKIMPRLITCACGQKEIDHLRAKIVPVAYGSVLEIGCGGGLNQRHYDPAKVTRFAGIDPNETLRQGALSRARARGWDAEIRDGMAEEIPFSSELFDTVVCTYTLCSVDNHAQAIGEMRRVLKHDGVLLFLEHGRAPDAGPAAWQRRIEPIWKRLAGNCHLTRPIGSALEQAGLTVERAGQGYLPHAPRFLAWMEWGMARRAPV</sequence>
<dbReference type="Pfam" id="PF08241">
    <property type="entry name" value="Methyltransf_11"/>
    <property type="match status" value="1"/>
</dbReference>
<dbReference type="PANTHER" id="PTHR45036:SF1">
    <property type="entry name" value="METHYLTRANSFERASE LIKE 7A"/>
    <property type="match status" value="1"/>
</dbReference>
<evidence type="ECO:0000259" key="1">
    <source>
        <dbReference type="Pfam" id="PF08241"/>
    </source>
</evidence>
<comment type="caution">
    <text evidence="2">The sequence shown here is derived from an EMBL/GenBank/DDBJ whole genome shotgun (WGS) entry which is preliminary data.</text>
</comment>
<protein>
    <submittedName>
        <fullName evidence="2">S-adenosylmethionine-dependent methyltransferase</fullName>
    </submittedName>
</protein>
<keyword evidence="2" id="KW-0489">Methyltransferase</keyword>
<proteinExistence type="predicted"/>
<dbReference type="PANTHER" id="PTHR45036">
    <property type="entry name" value="METHYLTRANSFERASE LIKE 7B"/>
    <property type="match status" value="1"/>
</dbReference>
<reference evidence="3" key="1">
    <citation type="journal article" date="2019" name="Int. J. Syst. Evol. Microbiol.">
        <title>The Global Catalogue of Microorganisms (GCM) 10K type strain sequencing project: providing services to taxonomists for standard genome sequencing and annotation.</title>
        <authorList>
            <consortium name="The Broad Institute Genomics Platform"/>
            <consortium name="The Broad Institute Genome Sequencing Center for Infectious Disease"/>
            <person name="Wu L."/>
            <person name="Ma J."/>
        </authorList>
    </citation>
    <scope>NUCLEOTIDE SEQUENCE [LARGE SCALE GENOMIC DNA]</scope>
    <source>
        <strain evidence="3">CGMCC 1.15959</strain>
    </source>
</reference>
<dbReference type="GO" id="GO:0032259">
    <property type="term" value="P:methylation"/>
    <property type="evidence" value="ECO:0007669"/>
    <property type="project" value="UniProtKB-KW"/>
</dbReference>
<evidence type="ECO:0000313" key="2">
    <source>
        <dbReference type="EMBL" id="GGD93260.1"/>
    </source>
</evidence>
<dbReference type="InterPro" id="IPR029063">
    <property type="entry name" value="SAM-dependent_MTases_sf"/>
</dbReference>
<dbReference type="InterPro" id="IPR013216">
    <property type="entry name" value="Methyltransf_11"/>
</dbReference>
<name>A0ABQ1S6K6_9SPHN</name>
<gene>
    <name evidence="2" type="ORF">GCM10011515_11310</name>
</gene>
<keyword evidence="3" id="KW-1185">Reference proteome</keyword>
<dbReference type="SUPFAM" id="SSF53335">
    <property type="entry name" value="S-adenosyl-L-methionine-dependent methyltransferases"/>
    <property type="match status" value="1"/>
</dbReference>
<dbReference type="EMBL" id="BMKL01000001">
    <property type="protein sequence ID" value="GGD93260.1"/>
    <property type="molecule type" value="Genomic_DNA"/>
</dbReference>
<feature type="domain" description="Methyltransferase type 11" evidence="1">
    <location>
        <begin position="41"/>
        <end position="137"/>
    </location>
</feature>
<dbReference type="InterPro" id="IPR052356">
    <property type="entry name" value="Thiol_S-MT"/>
</dbReference>
<dbReference type="CDD" id="cd02440">
    <property type="entry name" value="AdoMet_MTases"/>
    <property type="match status" value="1"/>
</dbReference>
<dbReference type="Gene3D" id="3.40.50.150">
    <property type="entry name" value="Vaccinia Virus protein VP39"/>
    <property type="match status" value="1"/>
</dbReference>